<dbReference type="SUPFAM" id="SSF57917">
    <property type="entry name" value="Zn-binding domains of ADDBP"/>
    <property type="match status" value="1"/>
</dbReference>
<dbReference type="EMBL" id="AMZH03018528">
    <property type="protein sequence ID" value="RRT41493.1"/>
    <property type="molecule type" value="Genomic_DNA"/>
</dbReference>
<reference evidence="1 2" key="1">
    <citation type="journal article" date="2014" name="Agronomy (Basel)">
        <title>A Draft Genome Sequence for Ensete ventricosum, the Drought-Tolerant Tree Against Hunger.</title>
        <authorList>
            <person name="Harrison J."/>
            <person name="Moore K.A."/>
            <person name="Paszkiewicz K."/>
            <person name="Jones T."/>
            <person name="Grant M."/>
            <person name="Ambacheew D."/>
            <person name="Muzemil S."/>
            <person name="Studholme D.J."/>
        </authorList>
    </citation>
    <scope>NUCLEOTIDE SEQUENCE [LARGE SCALE GENOMIC DNA]</scope>
</reference>
<dbReference type="GO" id="GO:0003677">
    <property type="term" value="F:DNA binding"/>
    <property type="evidence" value="ECO:0007669"/>
    <property type="project" value="InterPro"/>
</dbReference>
<dbReference type="PANTHER" id="PTHR37898">
    <property type="entry name" value="OS05G0540200 PROTEIN"/>
    <property type="match status" value="1"/>
</dbReference>
<dbReference type="InterPro" id="IPR037759">
    <property type="entry name" value="At4g29660-like"/>
</dbReference>
<evidence type="ECO:0000313" key="2">
    <source>
        <dbReference type="Proteomes" id="UP000287651"/>
    </source>
</evidence>
<evidence type="ECO:0000313" key="1">
    <source>
        <dbReference type="EMBL" id="RRT41493.1"/>
    </source>
</evidence>
<dbReference type="PANTHER" id="PTHR37898:SF1">
    <property type="entry name" value="OS05G0540200 PROTEIN"/>
    <property type="match status" value="1"/>
</dbReference>
<accession>A0A426XPQ2</accession>
<name>A0A426XPQ2_ENSVE</name>
<sequence length="113" mass="13025">MAGTSAPHDKHLSFTWRTSQCHVTDTLMPHGRHLSKRLGGPDIIMSSVRCTTIVVKVQKRCTTSTTDIDVNLFDDLKEKYWEEHPGEAVPIMRPKFYWGPWKVYRGEELPPNM</sequence>
<dbReference type="InterPro" id="IPR036368">
    <property type="entry name" value="ADBP_zn-bd_sf"/>
</dbReference>
<dbReference type="AlphaFoldDB" id="A0A426XPQ2"/>
<proteinExistence type="predicted"/>
<gene>
    <name evidence="1" type="ORF">B296_00041047</name>
</gene>
<organism evidence="1 2">
    <name type="scientific">Ensete ventricosum</name>
    <name type="common">Abyssinian banana</name>
    <name type="synonym">Musa ensete</name>
    <dbReference type="NCBI Taxonomy" id="4639"/>
    <lineage>
        <taxon>Eukaryota</taxon>
        <taxon>Viridiplantae</taxon>
        <taxon>Streptophyta</taxon>
        <taxon>Embryophyta</taxon>
        <taxon>Tracheophyta</taxon>
        <taxon>Spermatophyta</taxon>
        <taxon>Magnoliopsida</taxon>
        <taxon>Liliopsida</taxon>
        <taxon>Zingiberales</taxon>
        <taxon>Musaceae</taxon>
        <taxon>Ensete</taxon>
    </lineage>
</organism>
<protein>
    <submittedName>
        <fullName evidence="1">Uncharacterized protein</fullName>
    </submittedName>
</protein>
<dbReference type="Proteomes" id="UP000287651">
    <property type="component" value="Unassembled WGS sequence"/>
</dbReference>
<comment type="caution">
    <text evidence="1">The sequence shown here is derived from an EMBL/GenBank/DDBJ whole genome shotgun (WGS) entry which is preliminary data.</text>
</comment>